<accession>A0A0D2GZE8</accession>
<feature type="compositionally biased region" description="Polar residues" evidence="1">
    <location>
        <begin position="614"/>
        <end position="623"/>
    </location>
</feature>
<feature type="compositionally biased region" description="Polar residues" evidence="1">
    <location>
        <begin position="710"/>
        <end position="724"/>
    </location>
</feature>
<evidence type="ECO:0000313" key="3">
    <source>
        <dbReference type="Proteomes" id="UP000053411"/>
    </source>
</evidence>
<feature type="compositionally biased region" description="Polar residues" evidence="1">
    <location>
        <begin position="248"/>
        <end position="267"/>
    </location>
</feature>
<name>A0A0D2GZE8_9EURO</name>
<feature type="region of interest" description="Disordered" evidence="1">
    <location>
        <begin position="906"/>
        <end position="927"/>
    </location>
</feature>
<feature type="region of interest" description="Disordered" evidence="1">
    <location>
        <begin position="699"/>
        <end position="839"/>
    </location>
</feature>
<dbReference type="VEuPathDB" id="FungiDB:Z520_09204"/>
<organism evidence="2 3">
    <name type="scientific">Fonsecaea multimorphosa CBS 102226</name>
    <dbReference type="NCBI Taxonomy" id="1442371"/>
    <lineage>
        <taxon>Eukaryota</taxon>
        <taxon>Fungi</taxon>
        <taxon>Dikarya</taxon>
        <taxon>Ascomycota</taxon>
        <taxon>Pezizomycotina</taxon>
        <taxon>Eurotiomycetes</taxon>
        <taxon>Chaetothyriomycetidae</taxon>
        <taxon>Chaetothyriales</taxon>
        <taxon>Herpotrichiellaceae</taxon>
        <taxon>Fonsecaea</taxon>
    </lineage>
</organism>
<gene>
    <name evidence="2" type="ORF">Z520_09204</name>
</gene>
<dbReference type="Proteomes" id="UP000053411">
    <property type="component" value="Unassembled WGS sequence"/>
</dbReference>
<protein>
    <submittedName>
        <fullName evidence="2">Uncharacterized protein</fullName>
    </submittedName>
</protein>
<feature type="region of interest" description="Disordered" evidence="1">
    <location>
        <begin position="563"/>
        <end position="582"/>
    </location>
</feature>
<evidence type="ECO:0000313" key="2">
    <source>
        <dbReference type="EMBL" id="KIX94895.1"/>
    </source>
</evidence>
<feature type="compositionally biased region" description="Basic and acidic residues" evidence="1">
    <location>
        <begin position="270"/>
        <end position="280"/>
    </location>
</feature>
<feature type="region of interest" description="Disordered" evidence="1">
    <location>
        <begin position="216"/>
        <end position="280"/>
    </location>
</feature>
<feature type="compositionally biased region" description="Polar residues" evidence="1">
    <location>
        <begin position="461"/>
        <end position="471"/>
    </location>
</feature>
<proteinExistence type="predicted"/>
<dbReference type="OrthoDB" id="4150782at2759"/>
<feature type="compositionally biased region" description="Polar residues" evidence="1">
    <location>
        <begin position="478"/>
        <end position="489"/>
    </location>
</feature>
<keyword evidence="3" id="KW-1185">Reference proteome</keyword>
<dbReference type="EMBL" id="KN848084">
    <property type="protein sequence ID" value="KIX94895.1"/>
    <property type="molecule type" value="Genomic_DNA"/>
</dbReference>
<dbReference type="AlphaFoldDB" id="A0A0D2GZE8"/>
<sequence length="1157" mass="126617">MCTLKRLLSPFLCCFGIRPSEDHTASDLQTLPSALSVQLPASQIPHAVSQPGSQTADTEALRELFRSSSSVRGYRTASLPSGSNLRREPSLDTDLKLGSQCQPRKQPSRLEQLGNHIKQKLSESRLSKSSSKPQIASENALHDSTGRDNAQLGMSAPGGTLSQRSTGLLELLMSRTASEGGYDSDAKSIQTAALKASDGTIKLSPQRMLSLSSPADIQPIATDGPPPPSPTDTHAPEAPQIEADHPKQGSTPSTPSASLNASSTRVVQSGKHELPLEAPKHVTDREVDGIIELAEASALRAAPAFVASEIQEHDPFTSSPLKDGALSKRDCKDFAGVLKMLGDNVSRAKRESQISNATNPRASLVSQLDPNLLDFISTNGERPSAEISGRTSDGNAAAFVVKSDPLVTANMDPANASILRREGISRKDPSSLSGSDRNSVHLYNMRISQRLASPSFVAASSRPNTSHTTIQPPRETSPDSSPSTRQISMASKIGGLITVEHNRRPSDPETKRLFEGDLARRRASSSRRPGTSPGHTTAFGNPMPLSCTEDASSFYWSDGECDDVGPSRRRTHKTNPNSIAIGGRSESISIPIGSSSASIGNMSVAEEGAWFSRKSPQQKQVIEQKSGFHEPSQRNRSVSMPDRSNPDSWPHLAVPWRRLQKSTEENEAMSEISTDHLQDARKEQLTEISAQAIRDIHNERMSEIEPRGPNKSQESATNMWQRSLRQALEEPEKDTIGGFLTSPKFDRDGRPRSMRSSISAVQSSHHSHRDSDAELDLDSLQEIQIRNESPRPEERRRLQVCIKKPDPLPTVHPRRSTANIDAGNPTPNTRSGKKTSRKKSILDIGRRFTVIGASNESEKASGASTPLKDLFGHWGRFPSHTREDRCGSAGPKDGVAIRDFALDYQDENTPSSLTPRSPWAGSMTTRGLHTPGSWKMLHLVKKDGGDKARNKSIRGTQSLVVRHKKSRKGLAGRWKRLYRSSSAELRAYALTHGHRSSISVGASVEYPELEVIAGDGDERRIGACEVFDRRPDMDGPAETDHLQDRQVVNRLHDRSFEPLDTQPWTRMYQDCVGSLSALRSDPDLKFGGLGDGPHRLYDRHLTSDSVQSEELRDSTVDFERQLGREHETVTEALIRKIEGMDHSEERLDVNTIASVKG</sequence>
<feature type="compositionally biased region" description="Basic and acidic residues" evidence="1">
    <location>
        <begin position="699"/>
        <end position="708"/>
    </location>
</feature>
<feature type="compositionally biased region" description="Basic and acidic residues" evidence="1">
    <location>
        <begin position="788"/>
        <end position="797"/>
    </location>
</feature>
<feature type="region of interest" description="Disordered" evidence="1">
    <location>
        <begin position="610"/>
        <end position="654"/>
    </location>
</feature>
<dbReference type="GeneID" id="27714950"/>
<feature type="compositionally biased region" description="Basic and acidic residues" evidence="1">
    <location>
        <begin position="500"/>
        <end position="520"/>
    </location>
</feature>
<feature type="region of interest" description="Disordered" evidence="1">
    <location>
        <begin position="72"/>
        <end position="162"/>
    </location>
</feature>
<reference evidence="2 3" key="1">
    <citation type="submission" date="2015-01" db="EMBL/GenBank/DDBJ databases">
        <title>The Genome Sequence of Fonsecaea multimorphosa CBS 102226.</title>
        <authorList>
            <consortium name="The Broad Institute Genomics Platform"/>
            <person name="Cuomo C."/>
            <person name="de Hoog S."/>
            <person name="Gorbushina A."/>
            <person name="Stielow B."/>
            <person name="Teixiera M."/>
            <person name="Abouelleil A."/>
            <person name="Chapman S.B."/>
            <person name="Priest M."/>
            <person name="Young S.K."/>
            <person name="Wortman J."/>
            <person name="Nusbaum C."/>
            <person name="Birren B."/>
        </authorList>
    </citation>
    <scope>NUCLEOTIDE SEQUENCE [LARGE SCALE GENOMIC DNA]</scope>
    <source>
        <strain evidence="2 3">CBS 102226</strain>
    </source>
</reference>
<feature type="compositionally biased region" description="Basic and acidic residues" evidence="1">
    <location>
        <begin position="85"/>
        <end position="95"/>
    </location>
</feature>
<evidence type="ECO:0000256" key="1">
    <source>
        <dbReference type="SAM" id="MobiDB-lite"/>
    </source>
</evidence>
<feature type="region of interest" description="Disordered" evidence="1">
    <location>
        <begin position="455"/>
        <end position="544"/>
    </location>
</feature>
<dbReference type="RefSeq" id="XP_016629018.1">
    <property type="nucleotide sequence ID" value="XM_016779699.1"/>
</dbReference>